<protein>
    <submittedName>
        <fullName evidence="3">Glutaredoxin-related protein</fullName>
    </submittedName>
</protein>
<dbReference type="Pfam" id="PF00462">
    <property type="entry name" value="Glutaredoxin"/>
    <property type="match status" value="1"/>
</dbReference>
<sequence length="296" mass="32373">MADCKNQGMGYAEKKPQNNYKSNPSSVFNRSLTVNSSAAAAAAESKPLYNPYSSPAFQRNGSVKSSHGSSYGSMVSASNSFKGKVRKLCSIFESPKHPSSTSNSQSVPLSSPTSTKANKLLTASDSSNVIPKNGSSLVPDSPFRLPGTEDRVVIYFTSLRGIRRTFQDCHSVRMIFRGFRVNLDERDISMDIGYRKELQKVLGENNASLPQVFIKGKYIGGADVVKQLLEVGELAKLLKGLPLRGPMPCDACDDVRFIPCTNCNGSRKVFDEDEEQPKRCTDCNENGLVHCPLCYC</sequence>
<keyword evidence="4" id="KW-1185">Reference proteome</keyword>
<evidence type="ECO:0000313" key="3">
    <source>
        <dbReference type="EMBL" id="PIM98677.1"/>
    </source>
</evidence>
<dbReference type="InterPro" id="IPR002109">
    <property type="entry name" value="Glutaredoxin"/>
</dbReference>
<dbReference type="CDD" id="cd03031">
    <property type="entry name" value="GRX_GRX_like"/>
    <property type="match status" value="1"/>
</dbReference>
<dbReference type="Gene3D" id="3.40.30.10">
    <property type="entry name" value="Glutaredoxin"/>
    <property type="match status" value="1"/>
</dbReference>
<feature type="compositionally biased region" description="Polar residues" evidence="1">
    <location>
        <begin position="17"/>
        <end position="28"/>
    </location>
</feature>
<feature type="compositionally biased region" description="Polar residues" evidence="1">
    <location>
        <begin position="97"/>
        <end position="115"/>
    </location>
</feature>
<reference evidence="4" key="1">
    <citation type="journal article" date="2018" name="Gigascience">
        <title>Genome assembly of the Pink Ipe (Handroanthus impetiginosus, Bignoniaceae), a highly valued, ecologically keystone Neotropical timber forest tree.</title>
        <authorList>
            <person name="Silva-Junior O.B."/>
            <person name="Grattapaglia D."/>
            <person name="Novaes E."/>
            <person name="Collevatti R.G."/>
        </authorList>
    </citation>
    <scope>NUCLEOTIDE SEQUENCE [LARGE SCALE GENOMIC DNA]</scope>
    <source>
        <strain evidence="4">cv. UFG-1</strain>
    </source>
</reference>
<feature type="region of interest" description="Disordered" evidence="1">
    <location>
        <begin position="94"/>
        <end position="115"/>
    </location>
</feature>
<evidence type="ECO:0000256" key="1">
    <source>
        <dbReference type="SAM" id="MobiDB-lite"/>
    </source>
</evidence>
<feature type="region of interest" description="Disordered" evidence="1">
    <location>
        <begin position="1"/>
        <end position="28"/>
    </location>
</feature>
<name>A0A2G9G066_9LAMI</name>
<dbReference type="EMBL" id="NKXS01008177">
    <property type="protein sequence ID" value="PIM98677.1"/>
    <property type="molecule type" value="Genomic_DNA"/>
</dbReference>
<evidence type="ECO:0000313" key="4">
    <source>
        <dbReference type="Proteomes" id="UP000231279"/>
    </source>
</evidence>
<feature type="domain" description="Glutaredoxin" evidence="2">
    <location>
        <begin position="153"/>
        <end position="219"/>
    </location>
</feature>
<dbReference type="PROSITE" id="PS51354">
    <property type="entry name" value="GLUTAREDOXIN_2"/>
    <property type="match status" value="1"/>
</dbReference>
<dbReference type="STRING" id="429701.A0A2G9G066"/>
<dbReference type="PANTHER" id="PTHR45669:SF17">
    <property type="entry name" value="GLUTAREDOXIN DOMAIN-CONTAINING PROTEIN"/>
    <property type="match status" value="1"/>
</dbReference>
<accession>A0A2G9G066</accession>
<dbReference type="PANTHER" id="PTHR45669">
    <property type="entry name" value="GLUTAREDOXIN DOMAIN-CONTAINING CYSTEINE-RICH PROTEIN CG12206-RELATED"/>
    <property type="match status" value="1"/>
</dbReference>
<comment type="caution">
    <text evidence="3">The sequence shown here is derived from an EMBL/GenBank/DDBJ whole genome shotgun (WGS) entry which is preliminary data.</text>
</comment>
<evidence type="ECO:0000259" key="2">
    <source>
        <dbReference type="Pfam" id="PF00462"/>
    </source>
</evidence>
<dbReference type="AlphaFoldDB" id="A0A2G9G066"/>
<dbReference type="SUPFAM" id="SSF52833">
    <property type="entry name" value="Thioredoxin-like"/>
    <property type="match status" value="1"/>
</dbReference>
<gene>
    <name evidence="3" type="ORF">CDL12_28840</name>
</gene>
<dbReference type="OrthoDB" id="423313at2759"/>
<dbReference type="Pfam" id="PF23733">
    <property type="entry name" value="GRXCR1-2_C"/>
    <property type="match status" value="1"/>
</dbReference>
<dbReference type="InterPro" id="IPR036249">
    <property type="entry name" value="Thioredoxin-like_sf"/>
</dbReference>
<organism evidence="3 4">
    <name type="scientific">Handroanthus impetiginosus</name>
    <dbReference type="NCBI Taxonomy" id="429701"/>
    <lineage>
        <taxon>Eukaryota</taxon>
        <taxon>Viridiplantae</taxon>
        <taxon>Streptophyta</taxon>
        <taxon>Embryophyta</taxon>
        <taxon>Tracheophyta</taxon>
        <taxon>Spermatophyta</taxon>
        <taxon>Magnoliopsida</taxon>
        <taxon>eudicotyledons</taxon>
        <taxon>Gunneridae</taxon>
        <taxon>Pentapetalae</taxon>
        <taxon>asterids</taxon>
        <taxon>lamiids</taxon>
        <taxon>Lamiales</taxon>
        <taxon>Bignoniaceae</taxon>
        <taxon>Crescentiina</taxon>
        <taxon>Tabebuia alliance</taxon>
        <taxon>Handroanthus</taxon>
    </lineage>
</organism>
<proteinExistence type="predicted"/>
<dbReference type="Proteomes" id="UP000231279">
    <property type="component" value="Unassembled WGS sequence"/>
</dbReference>